<protein>
    <submittedName>
        <fullName evidence="3">KIAA1210</fullName>
    </submittedName>
</protein>
<reference evidence="3" key="1">
    <citation type="submission" date="2018-10" db="EMBL/GenBank/DDBJ databases">
        <title>De novo assembly of a Great Dane genome.</title>
        <authorList>
            <person name="Kidd J.M."/>
            <person name="Pendleton A.L."/>
            <person name="Shen F."/>
            <person name="Emery S."/>
        </authorList>
    </citation>
    <scope>NUCLEOTIDE SEQUENCE [LARGE SCALE GENOMIC DNA]</scope>
    <source>
        <strain evidence="3">Great Dane</strain>
    </source>
</reference>
<dbReference type="PANTHER" id="PTHR47743:SF2">
    <property type="entry name" value="ACROSOMAL PROTEIN KIAA1210"/>
    <property type="match status" value="1"/>
</dbReference>
<dbReference type="Ensembl" id="ENSCAFT00040026170.1">
    <property type="protein sequence ID" value="ENSCAFP00040022760.1"/>
    <property type="gene ID" value="ENSCAFG00040014147.1"/>
</dbReference>
<name>A0A8C0SMW6_CANLF</name>
<reference evidence="3" key="2">
    <citation type="submission" date="2025-08" db="UniProtKB">
        <authorList>
            <consortium name="Ensembl"/>
        </authorList>
    </citation>
    <scope>IDENTIFICATION</scope>
</reference>
<dbReference type="Proteomes" id="UP000694542">
    <property type="component" value="Chromosome X"/>
</dbReference>
<feature type="compositionally biased region" description="Basic residues" evidence="1">
    <location>
        <begin position="182"/>
        <end position="198"/>
    </location>
</feature>
<dbReference type="AlphaFoldDB" id="A0A8C0SMW6"/>
<organism evidence="3 4">
    <name type="scientific">Canis lupus familiaris</name>
    <name type="common">Dog</name>
    <name type="synonym">Canis familiaris</name>
    <dbReference type="NCBI Taxonomy" id="9615"/>
    <lineage>
        <taxon>Eukaryota</taxon>
        <taxon>Metazoa</taxon>
        <taxon>Chordata</taxon>
        <taxon>Craniata</taxon>
        <taxon>Vertebrata</taxon>
        <taxon>Euteleostomi</taxon>
        <taxon>Mammalia</taxon>
        <taxon>Eutheria</taxon>
        <taxon>Laurasiatheria</taxon>
        <taxon>Carnivora</taxon>
        <taxon>Caniformia</taxon>
        <taxon>Canidae</taxon>
        <taxon>Canis</taxon>
    </lineage>
</organism>
<dbReference type="InterPro" id="IPR028030">
    <property type="entry name" value="DUF4592"/>
</dbReference>
<evidence type="ECO:0000313" key="4">
    <source>
        <dbReference type="Proteomes" id="UP000694542"/>
    </source>
</evidence>
<feature type="compositionally biased region" description="Basic and acidic residues" evidence="1">
    <location>
        <begin position="271"/>
        <end position="292"/>
    </location>
</feature>
<dbReference type="InterPro" id="IPR026713">
    <property type="entry name" value="CRACD-like"/>
</dbReference>
<feature type="compositionally biased region" description="Basic and acidic residues" evidence="1">
    <location>
        <begin position="217"/>
        <end position="238"/>
    </location>
</feature>
<gene>
    <name evidence="3" type="primary">KIAA1210</name>
</gene>
<dbReference type="PANTHER" id="PTHR47743">
    <property type="entry name" value="KIAA1210 / KIAA1211 FAMILY MEMBER"/>
    <property type="match status" value="1"/>
</dbReference>
<dbReference type="Pfam" id="PF15262">
    <property type="entry name" value="DUF4592"/>
    <property type="match status" value="1"/>
</dbReference>
<sequence length="395" mass="43700">MAGFYSCLRAPDDTSMAESLSEVSGSLEVLEASEDGKKKSKFKAFKNFFGKKKKKESEDAQGGRRLKPSLSSSSINISSLEPVREGQRTEPRIKSNMGSKSLSHDSIFMLEPEPERSTHQLCPSPEPKRGRPLQSSFEPSPGPIRSQSLTTFAMIASPGSTHLPMSFNTPATTKGCLDSSAARHKMALNPRKQKKKKNPQTSAKPKQEESMLLLVSEEEKSTTKPKEADRKKPKKDNPGKAPGRQADYGTFEPAWITMVKQRQKSSQVYVPKKEAKTKNKAGARAEAKEPRGVEPPYKSLQKGAGLANENQPRKIFTSVVNKQEKMAQKKLSIKSIKAGFEDPKIVQVPAVEKETRRSSTLPAVLQEPAQPDEPVWFSLAKKKAKAWSHIAEIMQ</sequence>
<accession>A0A8C0SMW6</accession>
<feature type="compositionally biased region" description="Basic and acidic residues" evidence="1">
    <location>
        <begin position="82"/>
        <end position="93"/>
    </location>
</feature>
<feature type="domain" description="DUF4592" evidence="2">
    <location>
        <begin position="116"/>
        <end position="197"/>
    </location>
</feature>
<evidence type="ECO:0000256" key="1">
    <source>
        <dbReference type="SAM" id="MobiDB-lite"/>
    </source>
</evidence>
<feature type="compositionally biased region" description="Low complexity" evidence="1">
    <location>
        <begin position="199"/>
        <end position="215"/>
    </location>
</feature>
<evidence type="ECO:0000313" key="3">
    <source>
        <dbReference type="Ensembl" id="ENSCAFP00040022760.1"/>
    </source>
</evidence>
<evidence type="ECO:0000259" key="2">
    <source>
        <dbReference type="Pfam" id="PF15262"/>
    </source>
</evidence>
<feature type="compositionally biased region" description="Low complexity" evidence="1">
    <location>
        <begin position="69"/>
        <end position="80"/>
    </location>
</feature>
<proteinExistence type="predicted"/>
<feature type="region of interest" description="Disordered" evidence="1">
    <location>
        <begin position="52"/>
        <end position="309"/>
    </location>
</feature>